<dbReference type="Pfam" id="PF03572">
    <property type="entry name" value="Peptidase_S41"/>
    <property type="match status" value="1"/>
</dbReference>
<feature type="signal peptide" evidence="1">
    <location>
        <begin position="1"/>
        <end position="18"/>
    </location>
</feature>
<evidence type="ECO:0000313" key="4">
    <source>
        <dbReference type="Proteomes" id="UP000600214"/>
    </source>
</evidence>
<feature type="domain" description="Tail specific protease" evidence="2">
    <location>
        <begin position="135"/>
        <end position="307"/>
    </location>
</feature>
<name>A0ABQ1YTH9_9BACT</name>
<keyword evidence="1" id="KW-0732">Signal</keyword>
<reference evidence="4" key="1">
    <citation type="journal article" date="2019" name="Int. J. Syst. Evol. Microbiol.">
        <title>The Global Catalogue of Microorganisms (GCM) 10K type strain sequencing project: providing services to taxonomists for standard genome sequencing and annotation.</title>
        <authorList>
            <consortium name="The Broad Institute Genomics Platform"/>
            <consortium name="The Broad Institute Genome Sequencing Center for Infectious Disease"/>
            <person name="Wu L."/>
            <person name="Ma J."/>
        </authorList>
    </citation>
    <scope>NUCLEOTIDE SEQUENCE [LARGE SCALE GENOMIC DNA]</scope>
    <source>
        <strain evidence="4">CGMCC 1.15288</strain>
    </source>
</reference>
<feature type="chain" id="PRO_5045677591" description="Tail specific protease domain-containing protein" evidence="1">
    <location>
        <begin position="19"/>
        <end position="367"/>
    </location>
</feature>
<protein>
    <recommendedName>
        <fullName evidence="2">Tail specific protease domain-containing protein</fullName>
    </recommendedName>
</protein>
<dbReference type="SUPFAM" id="SSF52096">
    <property type="entry name" value="ClpP/crotonase"/>
    <property type="match status" value="1"/>
</dbReference>
<accession>A0ABQ1YTH9</accession>
<evidence type="ECO:0000259" key="2">
    <source>
        <dbReference type="Pfam" id="PF03572"/>
    </source>
</evidence>
<evidence type="ECO:0000256" key="1">
    <source>
        <dbReference type="SAM" id="SignalP"/>
    </source>
</evidence>
<dbReference type="InterPro" id="IPR005151">
    <property type="entry name" value="Tail-specific_protease"/>
</dbReference>
<sequence length="367" mass="41519">MHLIKICILVLLCQTAFAQSDNGEQKPLNAECGCQGAVEQAIDKVTRIYAGFDDKVTTGNRPQYDKLLKDVRARAPRAKTEGECLKILQDYTSFFKDSHVFIIWQGWRKKGVSAMQANAGRTDLVEFKQLNKDFLYLKLAAFDQREVGKIDSILIANKALLAKTPHLIFDLRGNGGGNTSTSDEMAKLIYTNPIVYPSWDYRSSTEYIASMEKELKSQKDTANPYYGRAKRLLKAVKENPGKLMNDGEDLQRAYDIAPNAYPQHIAFLIDKGCGSATEFFIYEGKQSKKVTLFGTNSHGVMDYGSDQNFDLCDGTFNLAVPWGRNGWVREFRIDHVGFAPDVRIPASEKDWVRFVQRYYAKRDNAVK</sequence>
<dbReference type="PANTHER" id="PTHR32060">
    <property type="entry name" value="TAIL-SPECIFIC PROTEASE"/>
    <property type="match status" value="1"/>
</dbReference>
<dbReference type="PANTHER" id="PTHR32060:SF30">
    <property type="entry name" value="CARBOXY-TERMINAL PROCESSING PROTEASE CTPA"/>
    <property type="match status" value="1"/>
</dbReference>
<dbReference type="Gene3D" id="3.90.226.10">
    <property type="entry name" value="2-enoyl-CoA Hydratase, Chain A, domain 1"/>
    <property type="match status" value="1"/>
</dbReference>
<dbReference type="Proteomes" id="UP000600214">
    <property type="component" value="Unassembled WGS sequence"/>
</dbReference>
<evidence type="ECO:0000313" key="3">
    <source>
        <dbReference type="EMBL" id="GGH35637.1"/>
    </source>
</evidence>
<dbReference type="EMBL" id="BMIA01000002">
    <property type="protein sequence ID" value="GGH35637.1"/>
    <property type="molecule type" value="Genomic_DNA"/>
</dbReference>
<organism evidence="3 4">
    <name type="scientific">Dyadobacter endophyticus</name>
    <dbReference type="NCBI Taxonomy" id="1749036"/>
    <lineage>
        <taxon>Bacteria</taxon>
        <taxon>Pseudomonadati</taxon>
        <taxon>Bacteroidota</taxon>
        <taxon>Cytophagia</taxon>
        <taxon>Cytophagales</taxon>
        <taxon>Spirosomataceae</taxon>
        <taxon>Dyadobacter</taxon>
    </lineage>
</organism>
<comment type="caution">
    <text evidence="3">The sequence shown here is derived from an EMBL/GenBank/DDBJ whole genome shotgun (WGS) entry which is preliminary data.</text>
</comment>
<proteinExistence type="predicted"/>
<gene>
    <name evidence="3" type="ORF">GCM10007423_27400</name>
</gene>
<keyword evidence="4" id="KW-1185">Reference proteome</keyword>
<dbReference type="InterPro" id="IPR029045">
    <property type="entry name" value="ClpP/crotonase-like_dom_sf"/>
</dbReference>
<dbReference type="RefSeq" id="WP_188932956.1">
    <property type="nucleotide sequence ID" value="NZ_BMIA01000002.1"/>
</dbReference>